<dbReference type="RefSeq" id="WP_242610217.1">
    <property type="nucleotide sequence ID" value="NZ_SHKX01000011.1"/>
</dbReference>
<feature type="chain" id="PRO_5020509093" description="Low-complexity protein" evidence="2">
    <location>
        <begin position="24"/>
        <end position="150"/>
    </location>
</feature>
<feature type="compositionally biased region" description="Low complexity" evidence="1">
    <location>
        <begin position="99"/>
        <end position="117"/>
    </location>
</feature>
<feature type="region of interest" description="Disordered" evidence="1">
    <location>
        <begin position="27"/>
        <end position="150"/>
    </location>
</feature>
<keyword evidence="2" id="KW-0732">Signal</keyword>
<gene>
    <name evidence="3" type="ORF">EV700_1604</name>
</gene>
<feature type="compositionally biased region" description="Basic and acidic residues" evidence="1">
    <location>
        <begin position="137"/>
        <end position="150"/>
    </location>
</feature>
<evidence type="ECO:0000256" key="1">
    <source>
        <dbReference type="SAM" id="MobiDB-lite"/>
    </source>
</evidence>
<dbReference type="Proteomes" id="UP000292423">
    <property type="component" value="Unassembled WGS sequence"/>
</dbReference>
<evidence type="ECO:0000256" key="2">
    <source>
        <dbReference type="SAM" id="SignalP"/>
    </source>
</evidence>
<comment type="caution">
    <text evidence="3">The sequence shown here is derived from an EMBL/GenBank/DDBJ whole genome shotgun (WGS) entry which is preliminary data.</text>
</comment>
<accession>A0A4Q7ZBJ9</accession>
<dbReference type="AlphaFoldDB" id="A0A4Q7ZBJ9"/>
<keyword evidence="4" id="KW-1185">Reference proteome</keyword>
<organism evidence="3 4">
    <name type="scientific">Fluviicoccus keumensis</name>
    <dbReference type="NCBI Taxonomy" id="1435465"/>
    <lineage>
        <taxon>Bacteria</taxon>
        <taxon>Pseudomonadati</taxon>
        <taxon>Pseudomonadota</taxon>
        <taxon>Gammaproteobacteria</taxon>
        <taxon>Moraxellales</taxon>
        <taxon>Moraxellaceae</taxon>
        <taxon>Fluviicoccus</taxon>
    </lineage>
</organism>
<feature type="signal peptide" evidence="2">
    <location>
        <begin position="1"/>
        <end position="23"/>
    </location>
</feature>
<evidence type="ECO:0000313" key="4">
    <source>
        <dbReference type="Proteomes" id="UP000292423"/>
    </source>
</evidence>
<sequence>MKLSSMTPIAAALAMSVSTIALAETLPQPPAKPAGEPMMSEGKCGGMMGGMNKPEKGEHEGKCGAKKEERHEGKCGADKMKSGVKEGKCGGDKMKTMMDPGGKPADAKADAGAPSAKGGKEGKCGEGKCGAKRKKEMMKDAEAAKAPKAK</sequence>
<reference evidence="3 4" key="1">
    <citation type="submission" date="2019-02" db="EMBL/GenBank/DDBJ databases">
        <title>Genomic Encyclopedia of Type Strains, Phase IV (KMG-IV): sequencing the most valuable type-strain genomes for metagenomic binning, comparative biology and taxonomic classification.</title>
        <authorList>
            <person name="Goeker M."/>
        </authorList>
    </citation>
    <scope>NUCLEOTIDE SEQUENCE [LARGE SCALE GENOMIC DNA]</scope>
    <source>
        <strain evidence="3 4">DSM 105135</strain>
    </source>
</reference>
<evidence type="ECO:0000313" key="3">
    <source>
        <dbReference type="EMBL" id="RZU47209.1"/>
    </source>
</evidence>
<dbReference type="EMBL" id="SHKX01000011">
    <property type="protein sequence ID" value="RZU47209.1"/>
    <property type="molecule type" value="Genomic_DNA"/>
</dbReference>
<proteinExistence type="predicted"/>
<protein>
    <recommendedName>
        <fullName evidence="5">Low-complexity protein</fullName>
    </recommendedName>
</protein>
<name>A0A4Q7ZBJ9_9GAMM</name>
<feature type="compositionally biased region" description="Basic and acidic residues" evidence="1">
    <location>
        <begin position="53"/>
        <end position="96"/>
    </location>
</feature>
<evidence type="ECO:0008006" key="5">
    <source>
        <dbReference type="Google" id="ProtNLM"/>
    </source>
</evidence>